<feature type="non-terminal residue" evidence="2">
    <location>
        <position position="1"/>
    </location>
</feature>
<evidence type="ECO:0000313" key="2">
    <source>
        <dbReference type="EMBL" id="EFH11176.1"/>
    </source>
</evidence>
<dbReference type="RefSeq" id="WP_007006293.1">
    <property type="nucleotide sequence ID" value="NZ_GG771003.1"/>
</dbReference>
<dbReference type="HOGENOM" id="CLU_1820000_0_0_5"/>
<feature type="region of interest" description="Disordered" evidence="1">
    <location>
        <begin position="115"/>
        <end position="141"/>
    </location>
</feature>
<dbReference type="EMBL" id="ADVL01000466">
    <property type="protein sequence ID" value="EFH11176.1"/>
    <property type="molecule type" value="Genomic_DNA"/>
</dbReference>
<keyword evidence="3" id="KW-1185">Reference proteome</keyword>
<dbReference type="Proteomes" id="UP000005324">
    <property type="component" value="Unassembled WGS sequence"/>
</dbReference>
<proteinExistence type="predicted"/>
<evidence type="ECO:0000256" key="1">
    <source>
        <dbReference type="SAM" id="MobiDB-lite"/>
    </source>
</evidence>
<dbReference type="AlphaFoldDB" id="D5RNE5"/>
<organism evidence="2 3">
    <name type="scientific">Pseudoroseomonas cervicalis ATCC 49957</name>
    <dbReference type="NCBI Taxonomy" id="525371"/>
    <lineage>
        <taxon>Bacteria</taxon>
        <taxon>Pseudomonadati</taxon>
        <taxon>Pseudomonadota</taxon>
        <taxon>Alphaproteobacteria</taxon>
        <taxon>Acetobacterales</taxon>
        <taxon>Roseomonadaceae</taxon>
        <taxon>Roseomonas</taxon>
    </lineage>
</organism>
<protein>
    <submittedName>
        <fullName evidence="2">Uncharacterized protein</fullName>
    </submittedName>
</protein>
<reference evidence="2 3" key="1">
    <citation type="submission" date="2010-04" db="EMBL/GenBank/DDBJ databases">
        <authorList>
            <person name="Qin X."/>
            <person name="Bachman B."/>
            <person name="Battles P."/>
            <person name="Bell A."/>
            <person name="Bess C."/>
            <person name="Bickham C."/>
            <person name="Chaboub L."/>
            <person name="Chen D."/>
            <person name="Coyle M."/>
            <person name="Deiros D.R."/>
            <person name="Dinh H."/>
            <person name="Forbes L."/>
            <person name="Fowler G."/>
            <person name="Francisco L."/>
            <person name="Fu Q."/>
            <person name="Gubbala S."/>
            <person name="Hale W."/>
            <person name="Han Y."/>
            <person name="Hemphill L."/>
            <person name="Highlander S.K."/>
            <person name="Hirani K."/>
            <person name="Hogues M."/>
            <person name="Jackson L."/>
            <person name="Jakkamsetti A."/>
            <person name="Javaid M."/>
            <person name="Jiang H."/>
            <person name="Korchina V."/>
            <person name="Kovar C."/>
            <person name="Lara F."/>
            <person name="Lee S."/>
            <person name="Mata R."/>
            <person name="Mathew T."/>
            <person name="Moen C."/>
            <person name="Morales K."/>
            <person name="Munidasa M."/>
            <person name="Nazareth L."/>
            <person name="Ngo R."/>
            <person name="Nguyen L."/>
            <person name="Okwuonu G."/>
            <person name="Ongeri F."/>
            <person name="Patil S."/>
            <person name="Petrosino J."/>
            <person name="Pham C."/>
            <person name="Pham P."/>
            <person name="Pu L.-L."/>
            <person name="Puazo M."/>
            <person name="Raj R."/>
            <person name="Reid J."/>
            <person name="Rouhana J."/>
            <person name="Saada N."/>
            <person name="Shang Y."/>
            <person name="Simmons D."/>
            <person name="Thornton R."/>
            <person name="Warren J."/>
            <person name="Weissenberger G."/>
            <person name="Zhang J."/>
            <person name="Zhang L."/>
            <person name="Zhou C."/>
            <person name="Zhu D."/>
            <person name="Muzny D."/>
            <person name="Worley K."/>
            <person name="Gibbs R."/>
        </authorList>
    </citation>
    <scope>NUCLEOTIDE SEQUENCE [LARGE SCALE GENOMIC DNA]</scope>
    <source>
        <strain evidence="2 3">ATCC 49957</strain>
    </source>
</reference>
<name>D5RNE5_9PROT</name>
<accession>D5RNE5</accession>
<sequence>EPLPQPGLPLARGIEALPTGGWRLTGALAEGRADAVAQNALSGIGRWLAQTEGRVTIIAQVSGPAEDVSAAHRAALDHGRALRRLLEQAGLDGTRIDIRALGRTAEARDAIELLPPAARQKQHQMPSQAPGPAQSQSPSRP</sequence>
<feature type="compositionally biased region" description="Polar residues" evidence="1">
    <location>
        <begin position="123"/>
        <end position="141"/>
    </location>
</feature>
<gene>
    <name evidence="2" type="ORF">HMPREF0731_2606</name>
</gene>
<evidence type="ECO:0000313" key="3">
    <source>
        <dbReference type="Proteomes" id="UP000005324"/>
    </source>
</evidence>
<comment type="caution">
    <text evidence="2">The sequence shown here is derived from an EMBL/GenBank/DDBJ whole genome shotgun (WGS) entry which is preliminary data.</text>
</comment>